<name>A0A2Z7A9M2_9LAMI</name>
<protein>
    <submittedName>
        <fullName evidence="2">Uncharacterized protein</fullName>
    </submittedName>
</protein>
<proteinExistence type="predicted"/>
<feature type="compositionally biased region" description="Basic and acidic residues" evidence="1">
    <location>
        <begin position="369"/>
        <end position="383"/>
    </location>
</feature>
<evidence type="ECO:0000313" key="2">
    <source>
        <dbReference type="EMBL" id="KZV15612.1"/>
    </source>
</evidence>
<organism evidence="2 3">
    <name type="scientific">Dorcoceras hygrometricum</name>
    <dbReference type="NCBI Taxonomy" id="472368"/>
    <lineage>
        <taxon>Eukaryota</taxon>
        <taxon>Viridiplantae</taxon>
        <taxon>Streptophyta</taxon>
        <taxon>Embryophyta</taxon>
        <taxon>Tracheophyta</taxon>
        <taxon>Spermatophyta</taxon>
        <taxon>Magnoliopsida</taxon>
        <taxon>eudicotyledons</taxon>
        <taxon>Gunneridae</taxon>
        <taxon>Pentapetalae</taxon>
        <taxon>asterids</taxon>
        <taxon>lamiids</taxon>
        <taxon>Lamiales</taxon>
        <taxon>Gesneriaceae</taxon>
        <taxon>Didymocarpoideae</taxon>
        <taxon>Trichosporeae</taxon>
        <taxon>Loxocarpinae</taxon>
        <taxon>Dorcoceras</taxon>
    </lineage>
</organism>
<feature type="compositionally biased region" description="Low complexity" evidence="1">
    <location>
        <begin position="424"/>
        <end position="444"/>
    </location>
</feature>
<gene>
    <name evidence="2" type="ORF">F511_39872</name>
</gene>
<dbReference type="AlphaFoldDB" id="A0A2Z7A9M2"/>
<evidence type="ECO:0000256" key="1">
    <source>
        <dbReference type="SAM" id="MobiDB-lite"/>
    </source>
</evidence>
<reference evidence="2 3" key="1">
    <citation type="journal article" date="2015" name="Proc. Natl. Acad. Sci. U.S.A.">
        <title>The resurrection genome of Boea hygrometrica: A blueprint for survival of dehydration.</title>
        <authorList>
            <person name="Xiao L."/>
            <person name="Yang G."/>
            <person name="Zhang L."/>
            <person name="Yang X."/>
            <person name="Zhao S."/>
            <person name="Ji Z."/>
            <person name="Zhou Q."/>
            <person name="Hu M."/>
            <person name="Wang Y."/>
            <person name="Chen M."/>
            <person name="Xu Y."/>
            <person name="Jin H."/>
            <person name="Xiao X."/>
            <person name="Hu G."/>
            <person name="Bao F."/>
            <person name="Hu Y."/>
            <person name="Wan P."/>
            <person name="Li L."/>
            <person name="Deng X."/>
            <person name="Kuang T."/>
            <person name="Xiang C."/>
            <person name="Zhu J.K."/>
            <person name="Oliver M.J."/>
            <person name="He Y."/>
        </authorList>
    </citation>
    <scope>NUCLEOTIDE SEQUENCE [LARGE SCALE GENOMIC DNA]</scope>
    <source>
        <strain evidence="3">cv. XS01</strain>
    </source>
</reference>
<feature type="region of interest" description="Disordered" evidence="1">
    <location>
        <begin position="363"/>
        <end position="406"/>
    </location>
</feature>
<dbReference type="EMBL" id="KV019706">
    <property type="protein sequence ID" value="KZV15612.1"/>
    <property type="molecule type" value="Genomic_DNA"/>
</dbReference>
<feature type="compositionally biased region" description="Low complexity" evidence="1">
    <location>
        <begin position="395"/>
        <end position="406"/>
    </location>
</feature>
<evidence type="ECO:0000313" key="3">
    <source>
        <dbReference type="Proteomes" id="UP000250235"/>
    </source>
</evidence>
<feature type="region of interest" description="Disordered" evidence="1">
    <location>
        <begin position="420"/>
        <end position="444"/>
    </location>
</feature>
<accession>A0A2Z7A9M2</accession>
<dbReference type="Proteomes" id="UP000250235">
    <property type="component" value="Unassembled WGS sequence"/>
</dbReference>
<sequence>MRRPPLIDRTCSDQFSEENPSALISSGLLVQADEGVFLPVVDLIDESTAAYREEPVFLSETVNSDPRQSTVNSDPRQSTATQIWTANRQLRSGKVNSALTKANSALATQIQLWRRKFRFGDVDSDLATQIQIWRRRFRFGDVNSDLVKETSPANFIYVYLVMLEWYPPLAECFPKHSPLTPPTQIRTKNMSKKRNKICSGAVEEHYLLVIQDIRDRAECQLKIFDQWHSFCTGYPLSKILAMKFVEEFEKTENKLFSWRPRRTRLVRCSREGSSSGSRWWSCTCVKLLLSTGKNFIRISCQPTKISWQFVCWRLDWQRPGRVLICFKLDPVCPSLIMNNLKRVASMELIPSLTWQEHKTQLAQLANPTLDKRMDRNKSVRAPDMEQPAPEEEDQPQTSSTHSSISLSPTLSGRFVIYSEDSEDNLSPSPSPSASPNLNLGPSPSKMQMVVYTEKHEEITGDNKEEAFTQAAHRKIVLHTLSDFEGKRTNNVTWFRTEKGQEKIGLKQTVSEQIGFDQSETRLKSSSTKIDRIGKTS</sequence>
<keyword evidence="3" id="KW-1185">Reference proteome</keyword>